<evidence type="ECO:0000313" key="2">
    <source>
        <dbReference type="EMBL" id="QNO46121.1"/>
    </source>
</evidence>
<dbReference type="Gene3D" id="1.10.1330.10">
    <property type="entry name" value="Dockerin domain"/>
    <property type="match status" value="1"/>
</dbReference>
<dbReference type="AlphaFoldDB" id="A0A7G9YDN7"/>
<dbReference type="GO" id="GO:0004553">
    <property type="term" value="F:hydrolase activity, hydrolyzing O-glycosyl compounds"/>
    <property type="evidence" value="ECO:0007669"/>
    <property type="project" value="InterPro"/>
</dbReference>
<evidence type="ECO:0000259" key="1">
    <source>
        <dbReference type="Pfam" id="PF05048"/>
    </source>
</evidence>
<dbReference type="Pfam" id="PF05048">
    <property type="entry name" value="NosD"/>
    <property type="match status" value="1"/>
</dbReference>
<name>A0A7G9YDN7_9EURY</name>
<proteinExistence type="predicted"/>
<dbReference type="Gene3D" id="2.160.20.10">
    <property type="entry name" value="Single-stranded right-handed beta-helix, Pectin lyase-like"/>
    <property type="match status" value="1"/>
</dbReference>
<sequence length="222" mass="24711">MHQIRWGIYSYHSSNNTLTSNACFSNRLGILLWGTSNSTLNSNTCSNNDDDGICMYLSGNNTLTGNRCSNNSDGGITILWKSCNNLLYHNNLINNNGAAYDYSSDFSSDSFCTNFWNSSTEGNYYSDYAGCDNNTDGIGDTPHRIHIDGIDYFPLMQPWDGDMPQKGDLNHDCQITEADAAIVLRMAVRGEYDADADMDDCGRITSLDALMIMLDYHTSRMV</sequence>
<dbReference type="Pfam" id="PF00404">
    <property type="entry name" value="Dockerin_1"/>
    <property type="match status" value="1"/>
</dbReference>
<accession>A0A7G9YDN7</accession>
<dbReference type="SUPFAM" id="SSF63446">
    <property type="entry name" value="Type I dockerin domain"/>
    <property type="match status" value="1"/>
</dbReference>
<dbReference type="InterPro" id="IPR006626">
    <property type="entry name" value="PbH1"/>
</dbReference>
<dbReference type="NCBIfam" id="TIGR03804">
    <property type="entry name" value="para_beta_helix"/>
    <property type="match status" value="2"/>
</dbReference>
<dbReference type="InterPro" id="IPR022441">
    <property type="entry name" value="Para_beta_helix_rpt-2"/>
</dbReference>
<dbReference type="EMBL" id="MT631169">
    <property type="protein sequence ID" value="QNO46121.1"/>
    <property type="molecule type" value="Genomic_DNA"/>
</dbReference>
<organism evidence="2">
    <name type="scientific">Candidatus Methanogaster sp. ANME-2c ERB4</name>
    <dbReference type="NCBI Taxonomy" id="2759911"/>
    <lineage>
        <taxon>Archaea</taxon>
        <taxon>Methanobacteriati</taxon>
        <taxon>Methanobacteriota</taxon>
        <taxon>Stenosarchaea group</taxon>
        <taxon>Methanomicrobia</taxon>
        <taxon>Methanosarcinales</taxon>
        <taxon>ANME-2 cluster</taxon>
        <taxon>Candidatus Methanogasteraceae</taxon>
        <taxon>Candidatus Methanogaster</taxon>
    </lineage>
</organism>
<dbReference type="InterPro" id="IPR002105">
    <property type="entry name" value="Dockerin_1_rpt"/>
</dbReference>
<dbReference type="InterPro" id="IPR012334">
    <property type="entry name" value="Pectin_lyas_fold"/>
</dbReference>
<dbReference type="GO" id="GO:0000272">
    <property type="term" value="P:polysaccharide catabolic process"/>
    <property type="evidence" value="ECO:0007669"/>
    <property type="project" value="InterPro"/>
</dbReference>
<dbReference type="SUPFAM" id="SSF51126">
    <property type="entry name" value="Pectin lyase-like"/>
    <property type="match status" value="1"/>
</dbReference>
<feature type="domain" description="Periplasmic copper-binding protein NosD beta helix" evidence="1">
    <location>
        <begin position="5"/>
        <end position="130"/>
    </location>
</feature>
<reference evidence="2" key="1">
    <citation type="submission" date="2020-06" db="EMBL/GenBank/DDBJ databases">
        <title>Unique genomic features of the anaerobic methanotrophic archaea.</title>
        <authorList>
            <person name="Chadwick G.L."/>
            <person name="Skennerton C.T."/>
            <person name="Laso-Perez R."/>
            <person name="Leu A.O."/>
            <person name="Speth D.R."/>
            <person name="Yu H."/>
            <person name="Morgan-Lang C."/>
            <person name="Hatzenpichler R."/>
            <person name="Goudeau D."/>
            <person name="Malmstrom R."/>
            <person name="Brazelton W.J."/>
            <person name="Woyke T."/>
            <person name="Hallam S.J."/>
            <person name="Tyson G.W."/>
            <person name="Wegener G."/>
            <person name="Boetius A."/>
            <person name="Orphan V."/>
        </authorList>
    </citation>
    <scope>NUCLEOTIDE SEQUENCE</scope>
</reference>
<dbReference type="InterPro" id="IPR007742">
    <property type="entry name" value="NosD_dom"/>
</dbReference>
<dbReference type="InterPro" id="IPR036439">
    <property type="entry name" value="Dockerin_dom_sf"/>
</dbReference>
<dbReference type="SMART" id="SM00710">
    <property type="entry name" value="PbH1"/>
    <property type="match status" value="4"/>
</dbReference>
<gene>
    <name evidence="2" type="ORF">MFHEKKGA_00014</name>
</gene>
<dbReference type="InterPro" id="IPR011050">
    <property type="entry name" value="Pectin_lyase_fold/virulence"/>
</dbReference>
<protein>
    <recommendedName>
        <fullName evidence="1">Periplasmic copper-binding protein NosD beta helix domain-containing protein</fullName>
    </recommendedName>
</protein>